<gene>
    <name evidence="1" type="ORF">PPACK8108_LOCUS16800</name>
</gene>
<evidence type="ECO:0000313" key="1">
    <source>
        <dbReference type="EMBL" id="CAH7683336.1"/>
    </source>
</evidence>
<dbReference type="EMBL" id="CALTRL010004621">
    <property type="protein sequence ID" value="CAH7683336.1"/>
    <property type="molecule type" value="Genomic_DNA"/>
</dbReference>
<reference evidence="1" key="1">
    <citation type="submission" date="2022-06" db="EMBL/GenBank/DDBJ databases">
        <authorList>
            <consortium name="SYNGENTA / RWTH Aachen University"/>
        </authorList>
    </citation>
    <scope>NUCLEOTIDE SEQUENCE</scope>
</reference>
<proteinExistence type="predicted"/>
<keyword evidence="2" id="KW-1185">Reference proteome</keyword>
<protein>
    <submittedName>
        <fullName evidence="1">Uncharacterized protein</fullName>
    </submittedName>
</protein>
<sequence>MINNTALINQHIYENGLYLSEDRQAEIRHKSESKSGNLVESRRKINLIDLDKMLLEAMEPILMIQQKRAMDEAAQSGRIDISTIIFVTSHIGSFSSLQRNSSGIPSISFFAVISVEIQCLTACNAEKFEAGSEHVLNRGAFGPAIFEDETFLP</sequence>
<accession>A0AAV0BDJ8</accession>
<organism evidence="1 2">
    <name type="scientific">Phakopsora pachyrhizi</name>
    <name type="common">Asian soybean rust disease fungus</name>
    <dbReference type="NCBI Taxonomy" id="170000"/>
    <lineage>
        <taxon>Eukaryota</taxon>
        <taxon>Fungi</taxon>
        <taxon>Dikarya</taxon>
        <taxon>Basidiomycota</taxon>
        <taxon>Pucciniomycotina</taxon>
        <taxon>Pucciniomycetes</taxon>
        <taxon>Pucciniales</taxon>
        <taxon>Phakopsoraceae</taxon>
        <taxon>Phakopsora</taxon>
    </lineage>
</organism>
<comment type="caution">
    <text evidence="1">The sequence shown here is derived from an EMBL/GenBank/DDBJ whole genome shotgun (WGS) entry which is preliminary data.</text>
</comment>
<evidence type="ECO:0000313" key="2">
    <source>
        <dbReference type="Proteomes" id="UP001153365"/>
    </source>
</evidence>
<dbReference type="AlphaFoldDB" id="A0AAV0BDJ8"/>
<dbReference type="Proteomes" id="UP001153365">
    <property type="component" value="Unassembled WGS sequence"/>
</dbReference>
<name>A0AAV0BDJ8_PHAPC</name>